<feature type="domain" description="C2H2-type" evidence="11">
    <location>
        <begin position="58"/>
        <end position="80"/>
    </location>
</feature>
<evidence type="ECO:0000256" key="7">
    <source>
        <dbReference type="ARBA" id="ARBA00022833"/>
    </source>
</evidence>
<dbReference type="Pfam" id="PF12171">
    <property type="entry name" value="zf-C2H2_jaz"/>
    <property type="match status" value="1"/>
</dbReference>
<dbReference type="GO" id="GO:0008270">
    <property type="term" value="F:zinc ion binding"/>
    <property type="evidence" value="ECO:0007669"/>
    <property type="project" value="UniProtKB-KW"/>
</dbReference>
<comment type="similarity">
    <text evidence="9">Belongs to the ZNF593/BUD20 C2H2-type zinc-finger protein family.</text>
</comment>
<evidence type="ECO:0000256" key="10">
    <source>
        <dbReference type="SAM" id="MobiDB-lite"/>
    </source>
</evidence>
<feature type="compositionally biased region" description="Basic and acidic residues" evidence="10">
    <location>
        <begin position="19"/>
        <end position="34"/>
    </location>
</feature>
<reference evidence="12 13" key="1">
    <citation type="journal article" date="2016" name="BMC Genomics">
        <title>Comparative genomics reveals Cyclospora cayetanensis possesses coccidia-like metabolism and invasion components but unique surface antigens.</title>
        <authorList>
            <person name="Liu S."/>
            <person name="Wang L."/>
            <person name="Zheng H."/>
            <person name="Xu Z."/>
            <person name="Roellig D.M."/>
            <person name="Li N."/>
            <person name="Frace M.A."/>
            <person name="Tang K."/>
            <person name="Arrowood M.J."/>
            <person name="Moss D.M."/>
            <person name="Zhang L."/>
            <person name="Feng Y."/>
            <person name="Xiao L."/>
        </authorList>
    </citation>
    <scope>NUCLEOTIDE SEQUENCE [LARGE SCALE GENOMIC DNA]</scope>
    <source>
        <strain evidence="12 13">CHN_HEN01</strain>
    </source>
</reference>
<keyword evidence="8" id="KW-0539">Nucleus</keyword>
<feature type="region of interest" description="Disordered" evidence="10">
    <location>
        <begin position="93"/>
        <end position="168"/>
    </location>
</feature>
<keyword evidence="5" id="KW-0479">Metal-binding</keyword>
<evidence type="ECO:0000256" key="1">
    <source>
        <dbReference type="ARBA" id="ARBA00004123"/>
    </source>
</evidence>
<dbReference type="GO" id="GO:0005737">
    <property type="term" value="C:cytoplasm"/>
    <property type="evidence" value="ECO:0007669"/>
    <property type="project" value="UniProtKB-SubCell"/>
</dbReference>
<dbReference type="Gene3D" id="3.30.160.60">
    <property type="entry name" value="Classic Zinc Finger"/>
    <property type="match status" value="1"/>
</dbReference>
<comment type="caution">
    <text evidence="12">The sequence shown here is derived from an EMBL/GenBank/DDBJ whole genome shotgun (WGS) entry which is preliminary data.</text>
</comment>
<proteinExistence type="inferred from homology"/>
<dbReference type="SUPFAM" id="SSF57667">
    <property type="entry name" value="beta-beta-alpha zinc fingers"/>
    <property type="match status" value="1"/>
</dbReference>
<dbReference type="VEuPathDB" id="ToxoDB:cyc_06938"/>
<keyword evidence="13" id="KW-1185">Reference proteome</keyword>
<dbReference type="GO" id="GO:0042254">
    <property type="term" value="P:ribosome biogenesis"/>
    <property type="evidence" value="ECO:0007669"/>
    <property type="project" value="UniProtKB-KW"/>
</dbReference>
<dbReference type="InterPro" id="IPR051879">
    <property type="entry name" value="C2H2-ZF_Maturation_Protein"/>
</dbReference>
<feature type="compositionally biased region" description="Basic and acidic residues" evidence="10">
    <location>
        <begin position="98"/>
        <end position="107"/>
    </location>
</feature>
<evidence type="ECO:0000259" key="11">
    <source>
        <dbReference type="PROSITE" id="PS00028"/>
    </source>
</evidence>
<evidence type="ECO:0000256" key="9">
    <source>
        <dbReference type="ARBA" id="ARBA00038064"/>
    </source>
</evidence>
<dbReference type="PANTHER" id="PTHR46095:SF1">
    <property type="entry name" value="ZINC FINGER PROTEIN 593"/>
    <property type="match status" value="1"/>
</dbReference>
<keyword evidence="3" id="KW-0963">Cytoplasm</keyword>
<gene>
    <name evidence="12" type="ORF">cyc_06938</name>
</gene>
<name>A0A1D3D044_9EIME</name>
<dbReference type="PROSITE" id="PS00028">
    <property type="entry name" value="ZINC_FINGER_C2H2_1"/>
    <property type="match status" value="1"/>
</dbReference>
<dbReference type="InParanoid" id="A0A1D3D044"/>
<dbReference type="GO" id="GO:0005634">
    <property type="term" value="C:nucleus"/>
    <property type="evidence" value="ECO:0007669"/>
    <property type="project" value="UniProtKB-SubCell"/>
</dbReference>
<protein>
    <submittedName>
        <fullName evidence="12">Bud site selection protein</fullName>
    </submittedName>
</protein>
<feature type="compositionally biased region" description="Basic residues" evidence="10">
    <location>
        <begin position="1"/>
        <end position="18"/>
    </location>
</feature>
<keyword evidence="4" id="KW-0690">Ribosome biogenesis</keyword>
<accession>A0A1D3D044</accession>
<dbReference type="AlphaFoldDB" id="A0A1D3D044"/>
<sequence>MGRRQKAAKGSKNRKLKRGTRDLKRRTLDQDQAHKAVSAPSPSLPVDEDLPGAGQHLCRACSRYFINKETLEKHCSTKGHKRRLAAALEAPWSTRQAESCRDPEKKALPQLAHCDIQKRRGQAVAREESPGKAGSPQRSEEAQDRLPQYSRAAMERHQEGSWRSAGQEGCLAPGRGSNRCLPYATLASSLSVECLASSDKASTLRTKFASQA</sequence>
<keyword evidence="6" id="KW-0863">Zinc-finger</keyword>
<evidence type="ECO:0000256" key="3">
    <source>
        <dbReference type="ARBA" id="ARBA00022490"/>
    </source>
</evidence>
<dbReference type="InterPro" id="IPR013087">
    <property type="entry name" value="Znf_C2H2_type"/>
</dbReference>
<keyword evidence="7" id="KW-0862">Zinc</keyword>
<evidence type="ECO:0000313" key="13">
    <source>
        <dbReference type="Proteomes" id="UP000095192"/>
    </source>
</evidence>
<evidence type="ECO:0000256" key="5">
    <source>
        <dbReference type="ARBA" id="ARBA00022723"/>
    </source>
</evidence>
<comment type="subcellular location">
    <subcellularLocation>
        <location evidence="2">Cytoplasm</location>
    </subcellularLocation>
    <subcellularLocation>
        <location evidence="1">Nucleus</location>
    </subcellularLocation>
</comment>
<evidence type="ECO:0000256" key="2">
    <source>
        <dbReference type="ARBA" id="ARBA00004496"/>
    </source>
</evidence>
<evidence type="ECO:0000256" key="8">
    <source>
        <dbReference type="ARBA" id="ARBA00023242"/>
    </source>
</evidence>
<evidence type="ECO:0000256" key="6">
    <source>
        <dbReference type="ARBA" id="ARBA00022771"/>
    </source>
</evidence>
<dbReference type="PANTHER" id="PTHR46095">
    <property type="entry name" value="ZINC FINGER PROTEIN 593"/>
    <property type="match status" value="1"/>
</dbReference>
<dbReference type="InterPro" id="IPR022755">
    <property type="entry name" value="Znf_C2H2_jaz"/>
</dbReference>
<dbReference type="VEuPathDB" id="ToxoDB:LOC34622996"/>
<organism evidence="12 13">
    <name type="scientific">Cyclospora cayetanensis</name>
    <dbReference type="NCBI Taxonomy" id="88456"/>
    <lineage>
        <taxon>Eukaryota</taxon>
        <taxon>Sar</taxon>
        <taxon>Alveolata</taxon>
        <taxon>Apicomplexa</taxon>
        <taxon>Conoidasida</taxon>
        <taxon>Coccidia</taxon>
        <taxon>Eucoccidiorida</taxon>
        <taxon>Eimeriorina</taxon>
        <taxon>Eimeriidae</taxon>
        <taxon>Cyclospora</taxon>
    </lineage>
</organism>
<dbReference type="InterPro" id="IPR036236">
    <property type="entry name" value="Znf_C2H2_sf"/>
</dbReference>
<feature type="region of interest" description="Disordered" evidence="10">
    <location>
        <begin position="1"/>
        <end position="52"/>
    </location>
</feature>
<evidence type="ECO:0000313" key="12">
    <source>
        <dbReference type="EMBL" id="OEH76795.1"/>
    </source>
</evidence>
<dbReference type="EMBL" id="JROU02001320">
    <property type="protein sequence ID" value="OEH76795.1"/>
    <property type="molecule type" value="Genomic_DNA"/>
</dbReference>
<dbReference type="Proteomes" id="UP000095192">
    <property type="component" value="Unassembled WGS sequence"/>
</dbReference>
<evidence type="ECO:0000256" key="4">
    <source>
        <dbReference type="ARBA" id="ARBA00022517"/>
    </source>
</evidence>